<dbReference type="PROSITE" id="PS51257">
    <property type="entry name" value="PROKAR_LIPOPROTEIN"/>
    <property type="match status" value="1"/>
</dbReference>
<dbReference type="AlphaFoldDB" id="A0A6M6E318"/>
<evidence type="ECO:0000313" key="2">
    <source>
        <dbReference type="EMBL" id="QJX81210.1"/>
    </source>
</evidence>
<proteinExistence type="predicted"/>
<keyword evidence="1" id="KW-0812">Transmembrane</keyword>
<dbReference type="Proteomes" id="UP000501076">
    <property type="component" value="Plasmid pFDU301C"/>
</dbReference>
<evidence type="ECO:0000256" key="1">
    <source>
        <dbReference type="SAM" id="Phobius"/>
    </source>
</evidence>
<dbReference type="EMBL" id="CP045275">
    <property type="protein sequence ID" value="QJX81210.1"/>
    <property type="molecule type" value="Genomic_DNA"/>
</dbReference>
<feature type="transmembrane region" description="Helical" evidence="1">
    <location>
        <begin position="59"/>
        <end position="84"/>
    </location>
</feature>
<protein>
    <recommendedName>
        <fullName evidence="4">Membrane-spanning protein</fullName>
    </recommendedName>
</protein>
<dbReference type="Pfam" id="PF09997">
    <property type="entry name" value="DUF2238"/>
    <property type="match status" value="1"/>
</dbReference>
<organism evidence="2 3">
    <name type="scientific">Priestia megaterium</name>
    <name type="common">Bacillus megaterium</name>
    <dbReference type="NCBI Taxonomy" id="1404"/>
    <lineage>
        <taxon>Bacteria</taxon>
        <taxon>Bacillati</taxon>
        <taxon>Bacillota</taxon>
        <taxon>Bacilli</taxon>
        <taxon>Bacillales</taxon>
        <taxon>Bacillaceae</taxon>
        <taxon>Priestia</taxon>
    </lineage>
</organism>
<feature type="transmembrane region" description="Helical" evidence="1">
    <location>
        <begin position="119"/>
        <end position="142"/>
    </location>
</feature>
<feature type="transmembrane region" description="Helical" evidence="1">
    <location>
        <begin position="33"/>
        <end position="52"/>
    </location>
</feature>
<evidence type="ECO:0000313" key="3">
    <source>
        <dbReference type="Proteomes" id="UP000501076"/>
    </source>
</evidence>
<keyword evidence="2" id="KW-0614">Plasmid</keyword>
<geneLocation type="plasmid" evidence="3">
    <name>pfdu301c</name>
</geneLocation>
<name>A0A6M6E318_PRIMG</name>
<sequence length="190" mass="21225">MKRKLVILFSLIYVIFMGCLAVFYSLSDESFKTLVSIGGFVCGLIPLLLAFFTKLKFNLPIIISYLVFLFCSQYLGSIVGWYGLGWWDTFLHLISGAILAFAGIALYERLIHRSAGEYISAWFVFLFTFSFAALGGVIWEIYEFSSDQLFGMTLQGGGNKDTMIDLIADALGGLLVGAWAGWRTKIKRSN</sequence>
<gene>
    <name evidence="2" type="ORF">FDZ14_34450</name>
</gene>
<dbReference type="RefSeq" id="WP_171779189.1">
    <property type="nucleotide sequence ID" value="NZ_CP045275.1"/>
</dbReference>
<evidence type="ECO:0008006" key="4">
    <source>
        <dbReference type="Google" id="ProtNLM"/>
    </source>
</evidence>
<feature type="transmembrane region" description="Helical" evidence="1">
    <location>
        <begin position="162"/>
        <end position="182"/>
    </location>
</feature>
<keyword evidence="1" id="KW-0472">Membrane</keyword>
<reference evidence="2 3" key="1">
    <citation type="submission" date="2019-10" db="EMBL/GenBank/DDBJ databases">
        <title>Complete genome sequences for adaption low water activity.</title>
        <authorList>
            <person name="Zhao L."/>
            <person name="Zhong J."/>
        </authorList>
    </citation>
    <scope>NUCLEOTIDE SEQUENCE [LARGE SCALE GENOMIC DNA]</scope>
    <source>
        <strain evidence="2 3">FDU301</strain>
        <plasmid evidence="3">pfdu301c</plasmid>
    </source>
</reference>
<feature type="transmembrane region" description="Helical" evidence="1">
    <location>
        <begin position="7"/>
        <end position="27"/>
    </location>
</feature>
<keyword evidence="1" id="KW-1133">Transmembrane helix</keyword>
<feature type="transmembrane region" description="Helical" evidence="1">
    <location>
        <begin position="90"/>
        <end position="107"/>
    </location>
</feature>
<accession>A0A6M6E318</accession>
<dbReference type="InterPro" id="IPR014509">
    <property type="entry name" value="YjdF-like"/>
</dbReference>